<dbReference type="Proteomes" id="UP000075230">
    <property type="component" value="Unassembled WGS sequence"/>
</dbReference>
<dbReference type="PROSITE" id="PS51746">
    <property type="entry name" value="PPM_2"/>
    <property type="match status" value="1"/>
</dbReference>
<name>A0A146F4W5_ASPKA</name>
<dbReference type="PANTHER" id="PTHR47992">
    <property type="entry name" value="PROTEIN PHOSPHATASE"/>
    <property type="match status" value="1"/>
</dbReference>
<evidence type="ECO:0000259" key="2">
    <source>
        <dbReference type="PROSITE" id="PS51746"/>
    </source>
</evidence>
<reference evidence="3 4" key="1">
    <citation type="journal article" date="2016" name="DNA Res.">
        <title>Genome sequence of Aspergillus luchuensis NBRC 4314.</title>
        <authorList>
            <person name="Yamada O."/>
            <person name="Machida M."/>
            <person name="Hosoyama A."/>
            <person name="Goto M."/>
            <person name="Takahashi T."/>
            <person name="Futagami T."/>
            <person name="Yamagata Y."/>
            <person name="Takeuchi M."/>
            <person name="Kobayashi T."/>
            <person name="Koike H."/>
            <person name="Abe K."/>
            <person name="Asai K."/>
            <person name="Arita M."/>
            <person name="Fujita N."/>
            <person name="Fukuda K."/>
            <person name="Higa K."/>
            <person name="Horikawa H."/>
            <person name="Ishikawa T."/>
            <person name="Jinno K."/>
            <person name="Kato Y."/>
            <person name="Kirimura K."/>
            <person name="Mizutani O."/>
            <person name="Nakasone K."/>
            <person name="Sano M."/>
            <person name="Shiraishi Y."/>
            <person name="Tsukahara M."/>
            <person name="Gomi K."/>
        </authorList>
    </citation>
    <scope>NUCLEOTIDE SEQUENCE [LARGE SCALE GENOMIC DNA]</scope>
    <source>
        <strain evidence="3 4">RIB 2604</strain>
    </source>
</reference>
<dbReference type="EMBL" id="BCWF01000008">
    <property type="protein sequence ID" value="GAT20783.1"/>
    <property type="molecule type" value="Genomic_DNA"/>
</dbReference>
<feature type="domain" description="PPM-type phosphatase" evidence="2">
    <location>
        <begin position="7"/>
        <end position="169"/>
    </location>
</feature>
<feature type="compositionally biased region" description="Polar residues" evidence="1">
    <location>
        <begin position="157"/>
        <end position="169"/>
    </location>
</feature>
<gene>
    <name evidence="3" type="ORF">RIB2604_00802570</name>
</gene>
<sequence length="169" mass="17752">MADASNSTSIFTLQGAGASCVVGTNLGKSASDKVAEHASKNIRRLLTKSRELRQGNYESAIEQAIQAEEKELLQGFWAGEELFAVAGSTAALVVVNLTRGILVVANLGDSHVLLGEDDGANHTSLKVRPLTVVKERLTTSHKPEDAGESHRIESAGGTLNTESGVSRVG</sequence>
<organism evidence="3 4">
    <name type="scientific">Aspergillus kawachii</name>
    <name type="common">White koji mold</name>
    <name type="synonym">Aspergillus awamori var. kawachi</name>
    <dbReference type="NCBI Taxonomy" id="1069201"/>
    <lineage>
        <taxon>Eukaryota</taxon>
        <taxon>Fungi</taxon>
        <taxon>Dikarya</taxon>
        <taxon>Ascomycota</taxon>
        <taxon>Pezizomycotina</taxon>
        <taxon>Eurotiomycetes</taxon>
        <taxon>Eurotiomycetidae</taxon>
        <taxon>Eurotiales</taxon>
        <taxon>Aspergillaceae</taxon>
        <taxon>Aspergillus</taxon>
        <taxon>Aspergillus subgen. Circumdati</taxon>
    </lineage>
</organism>
<feature type="region of interest" description="Disordered" evidence="1">
    <location>
        <begin position="139"/>
        <end position="169"/>
    </location>
</feature>
<evidence type="ECO:0000313" key="3">
    <source>
        <dbReference type="EMBL" id="GAT20783.1"/>
    </source>
</evidence>
<dbReference type="SUPFAM" id="SSF81606">
    <property type="entry name" value="PP2C-like"/>
    <property type="match status" value="1"/>
</dbReference>
<evidence type="ECO:0000313" key="4">
    <source>
        <dbReference type="Proteomes" id="UP000075230"/>
    </source>
</evidence>
<accession>A0A146F4W5</accession>
<dbReference type="Pfam" id="PF00481">
    <property type="entry name" value="PP2C"/>
    <property type="match status" value="1"/>
</dbReference>
<dbReference type="Gene3D" id="3.60.40.10">
    <property type="entry name" value="PPM-type phosphatase domain"/>
    <property type="match status" value="1"/>
</dbReference>
<dbReference type="AlphaFoldDB" id="A0A146F4W5"/>
<dbReference type="GO" id="GO:0004722">
    <property type="term" value="F:protein serine/threonine phosphatase activity"/>
    <property type="evidence" value="ECO:0007669"/>
    <property type="project" value="InterPro"/>
</dbReference>
<dbReference type="InterPro" id="IPR015655">
    <property type="entry name" value="PP2C"/>
</dbReference>
<dbReference type="InterPro" id="IPR036457">
    <property type="entry name" value="PPM-type-like_dom_sf"/>
</dbReference>
<proteinExistence type="predicted"/>
<evidence type="ECO:0000256" key="1">
    <source>
        <dbReference type="SAM" id="MobiDB-lite"/>
    </source>
</evidence>
<reference evidence="4" key="2">
    <citation type="submission" date="2016-02" db="EMBL/GenBank/DDBJ databases">
        <title>Genome sequencing of Aspergillus luchuensis NBRC 4314.</title>
        <authorList>
            <person name="Yamada O."/>
        </authorList>
    </citation>
    <scope>NUCLEOTIDE SEQUENCE [LARGE SCALE GENOMIC DNA]</scope>
    <source>
        <strain evidence="4">RIB 2604</strain>
    </source>
</reference>
<feature type="compositionally biased region" description="Basic and acidic residues" evidence="1">
    <location>
        <begin position="139"/>
        <end position="153"/>
    </location>
</feature>
<protein>
    <recommendedName>
        <fullName evidence="2">PPM-type phosphatase domain-containing protein</fullName>
    </recommendedName>
</protein>
<dbReference type="VEuPathDB" id="FungiDB:ASPFODRAFT_210059"/>
<dbReference type="InterPro" id="IPR001932">
    <property type="entry name" value="PPM-type_phosphatase-like_dom"/>
</dbReference>
<comment type="caution">
    <text evidence="3">The sequence shown here is derived from an EMBL/GenBank/DDBJ whole genome shotgun (WGS) entry which is preliminary data.</text>
</comment>